<dbReference type="AlphaFoldDB" id="A0A9I9EKZ2"/>
<accession>A0A9I9EKZ2</accession>
<reference evidence="1" key="1">
    <citation type="submission" date="2023-03" db="UniProtKB">
        <authorList>
            <consortium name="EnsemblPlants"/>
        </authorList>
    </citation>
    <scope>IDENTIFICATION</scope>
</reference>
<dbReference type="Gramene" id="MELO3C035220.2.1">
    <property type="protein sequence ID" value="MELO3C035220.2.1"/>
    <property type="gene ID" value="MELO3C035220.2"/>
</dbReference>
<evidence type="ECO:0000313" key="1">
    <source>
        <dbReference type="EnsemblPlants" id="MELO3C035220.2.1"/>
    </source>
</evidence>
<protein>
    <submittedName>
        <fullName evidence="1">Uncharacterized protein</fullName>
    </submittedName>
</protein>
<name>A0A9I9EKZ2_CUCME</name>
<sequence length="85" mass="9611">MSSGGRHRPFRSAIILPAGVFTPPLTLHELLPNSQIRNADLDVDPLWSFSFGPFIFLQRPESRRPGEFHSPRYPIAQRRCKVGIG</sequence>
<dbReference type="EnsemblPlants" id="MELO3C035220.2.1">
    <property type="protein sequence ID" value="MELO3C035220.2.1"/>
    <property type="gene ID" value="MELO3C035220.2"/>
</dbReference>
<proteinExistence type="predicted"/>
<organism evidence="1">
    <name type="scientific">Cucumis melo</name>
    <name type="common">Muskmelon</name>
    <dbReference type="NCBI Taxonomy" id="3656"/>
    <lineage>
        <taxon>Eukaryota</taxon>
        <taxon>Viridiplantae</taxon>
        <taxon>Streptophyta</taxon>
        <taxon>Embryophyta</taxon>
        <taxon>Tracheophyta</taxon>
        <taxon>Spermatophyta</taxon>
        <taxon>Magnoliopsida</taxon>
        <taxon>eudicotyledons</taxon>
        <taxon>Gunneridae</taxon>
        <taxon>Pentapetalae</taxon>
        <taxon>rosids</taxon>
        <taxon>fabids</taxon>
        <taxon>Cucurbitales</taxon>
        <taxon>Cucurbitaceae</taxon>
        <taxon>Benincaseae</taxon>
        <taxon>Cucumis</taxon>
    </lineage>
</organism>